<organism evidence="5 6">
    <name type="scientific">Sporothrix epigloea</name>
    <dbReference type="NCBI Taxonomy" id="1892477"/>
    <lineage>
        <taxon>Eukaryota</taxon>
        <taxon>Fungi</taxon>
        <taxon>Dikarya</taxon>
        <taxon>Ascomycota</taxon>
        <taxon>Pezizomycotina</taxon>
        <taxon>Sordariomycetes</taxon>
        <taxon>Sordariomycetidae</taxon>
        <taxon>Ophiostomatales</taxon>
        <taxon>Ophiostomataceae</taxon>
        <taxon>Sporothrix</taxon>
    </lineage>
</organism>
<feature type="region of interest" description="Disordered" evidence="3">
    <location>
        <begin position="345"/>
        <end position="366"/>
    </location>
</feature>
<evidence type="ECO:0000256" key="2">
    <source>
        <dbReference type="ARBA" id="ARBA00022598"/>
    </source>
</evidence>
<dbReference type="SUPFAM" id="SSF52317">
    <property type="entry name" value="Class I glutamine amidotransferase-like"/>
    <property type="match status" value="1"/>
</dbReference>
<keyword evidence="2" id="KW-0436">Ligase</keyword>
<dbReference type="PANTHER" id="PTHR12835">
    <property type="entry name" value="BIOTIN PROTEIN LIGASE"/>
    <property type="match status" value="1"/>
</dbReference>
<evidence type="ECO:0000259" key="4">
    <source>
        <dbReference type="PROSITE" id="PS51733"/>
    </source>
</evidence>
<sequence length="899" mass="98983">MPQRRLNVLVYSGSGTTPESVRHCLLTLRRLLYPNYAVIPVTENALVKEPWQATCALLVIPGGADMGYSRVLNGAGNRRISQYVRTGGRYLGLCAGGYYGSGRCEFEVGNKPLEVIGRRELRLFQGICRGGAYPGFAYRSEAGARAVQLTLHREAFASKDAKDKEKKAVAAELPTVAFSYYNGGGVFVDAKSSDNVQVLASYPDDIVVDGGKGRAAIIYCTAGEGAAILTGPHPEFEPAILSERPNLPHYDDLLCTLRKDNESQARVKLLKACLRKLGLELGSGSAIQPRLTAMHVATLYPDEVQELMYKWEEIMSIKGTESFIRAEADTFRVLHPDSGPLAWPSQANVASPLDQDDSVDHGYGQSNQRRFSTGMLMDLVERSLRYPKLAELIATVASGTASASETNLFRSILEAVAQHEEEGEEGSSSSLVESTDSFSSLSIADWRTLWQKHRSTFDRTIESIYQAVGRTVLGSPDDAPKLDPDLKQEIWSSLVHLWEEKRNQQEDSQTTEHNGETTPRIGLDENASGWMLQLVDEVAGDDTADGTVTNMIVYEGGWPSKVGTFNYGIFYQSLAHYRNALLSDKHNSIDENLEWGNQLMYAKVATSTNTLLEKNPKLLATLPTGFTVTASRQLAARGRGSNVWLAPEGQLIMSTVINHPHRFGSGTSGNRPVVFVQYLAAIAIVDAIHSYAPGLETLDVKLKWPNDIYARDTTSDSIQSSYVKIGGILSSCVFQNDHYQVVLGIGLNALNKRPTTSLEALVTPALRKKLFGSATSTRKVIDNEKLLACVLVHLEALYKQFCRQGFAGELERRYYRHWLHTNQVVTLEAVAGTPRARVLGISADWGLLQVAEVVQSAAASIRGGEGEDDQEERLTGRVWKLQSDENSFDYWKGLVRTKT</sequence>
<gene>
    <name evidence="5" type="primary">BPL1</name>
    <name evidence="5" type="ORF">SEPCBS57363_002816</name>
</gene>
<dbReference type="Pfam" id="PF03099">
    <property type="entry name" value="BPL_LplA_LipB"/>
    <property type="match status" value="1"/>
</dbReference>
<reference evidence="5 6" key="1">
    <citation type="submission" date="2024-01" db="EMBL/GenBank/DDBJ databases">
        <authorList>
            <person name="Allen C."/>
            <person name="Tagirdzhanova G."/>
        </authorList>
    </citation>
    <scope>NUCLEOTIDE SEQUENCE [LARGE SCALE GENOMIC DNA]</scope>
    <source>
        <strain evidence="5 6">CBS 573.63</strain>
    </source>
</reference>
<dbReference type="Pfam" id="PF09825">
    <property type="entry name" value="BPL_N"/>
    <property type="match status" value="1"/>
</dbReference>
<evidence type="ECO:0000256" key="3">
    <source>
        <dbReference type="SAM" id="MobiDB-lite"/>
    </source>
</evidence>
<dbReference type="Gene3D" id="3.30.930.10">
    <property type="entry name" value="Bira Bifunctional Protein, Domain 2"/>
    <property type="match status" value="1"/>
</dbReference>
<dbReference type="CDD" id="cd16442">
    <property type="entry name" value="BPL"/>
    <property type="match status" value="1"/>
</dbReference>
<accession>A0ABP0DJA6</accession>
<keyword evidence="6" id="KW-1185">Reference proteome</keyword>
<feature type="region of interest" description="Disordered" evidence="3">
    <location>
        <begin position="502"/>
        <end position="522"/>
    </location>
</feature>
<dbReference type="InterPro" id="IPR019197">
    <property type="entry name" value="Biotin-prot_ligase_N"/>
</dbReference>
<proteinExistence type="inferred from homology"/>
<dbReference type="EMBL" id="CAWUOM010000039">
    <property type="protein sequence ID" value="CAK7267884.1"/>
    <property type="molecule type" value="Genomic_DNA"/>
</dbReference>
<dbReference type="InterPro" id="IPR029062">
    <property type="entry name" value="Class_I_gatase-like"/>
</dbReference>
<dbReference type="InterPro" id="IPR004408">
    <property type="entry name" value="Biotin_CoA_COase_ligase"/>
</dbReference>
<evidence type="ECO:0000313" key="5">
    <source>
        <dbReference type="EMBL" id="CAK7267884.1"/>
    </source>
</evidence>
<protein>
    <submittedName>
        <fullName evidence="5">Biotin holocarboxylase synthetase</fullName>
    </submittedName>
</protein>
<name>A0ABP0DJA6_9PEZI</name>
<evidence type="ECO:0000256" key="1">
    <source>
        <dbReference type="ARBA" id="ARBA00009934"/>
    </source>
</evidence>
<dbReference type="NCBIfam" id="TIGR00121">
    <property type="entry name" value="birA_ligase"/>
    <property type="match status" value="1"/>
</dbReference>
<dbReference type="InterPro" id="IPR045864">
    <property type="entry name" value="aa-tRNA-synth_II/BPL/LPL"/>
</dbReference>
<comment type="caution">
    <text evidence="5">The sequence shown here is derived from an EMBL/GenBank/DDBJ whole genome shotgun (WGS) entry which is preliminary data.</text>
</comment>
<dbReference type="SUPFAM" id="SSF55681">
    <property type="entry name" value="Class II aaRS and biotin synthetases"/>
    <property type="match status" value="1"/>
</dbReference>
<dbReference type="InterPro" id="IPR004143">
    <property type="entry name" value="BPL_LPL_catalytic"/>
</dbReference>
<feature type="domain" description="BPL/LPL catalytic" evidence="4">
    <location>
        <begin position="584"/>
        <end position="802"/>
    </location>
</feature>
<evidence type="ECO:0000313" key="6">
    <source>
        <dbReference type="Proteomes" id="UP001642501"/>
    </source>
</evidence>
<comment type="similarity">
    <text evidence="1">Belongs to the biotin--protein ligase family.</text>
</comment>
<dbReference type="PROSITE" id="PS51733">
    <property type="entry name" value="BPL_LPL_CATALYTIC"/>
    <property type="match status" value="1"/>
</dbReference>
<dbReference type="Proteomes" id="UP001642501">
    <property type="component" value="Unassembled WGS sequence"/>
</dbReference>
<dbReference type="PANTHER" id="PTHR12835:SF5">
    <property type="entry name" value="BIOTIN--PROTEIN LIGASE"/>
    <property type="match status" value="1"/>
</dbReference>
<dbReference type="CDD" id="cd03144">
    <property type="entry name" value="GATase1_ScBLP_like"/>
    <property type="match status" value="1"/>
</dbReference>